<dbReference type="SUPFAM" id="SSF54001">
    <property type="entry name" value="Cysteine proteinases"/>
    <property type="match status" value="1"/>
</dbReference>
<dbReference type="Gene3D" id="3.90.70.80">
    <property type="match status" value="1"/>
</dbReference>
<accession>A0A7M5VBJ9</accession>
<evidence type="ECO:0000259" key="2">
    <source>
        <dbReference type="PROSITE" id="PS50802"/>
    </source>
</evidence>
<keyword evidence="4" id="KW-1185">Reference proteome</keyword>
<name>A0A7M5VBJ9_9CNID</name>
<sequence>MENRESSGTEPQFPCDDQIVDVPGDGHCLIYAWELCLHASSQNDISYMSLKDMLERELKSNKETYMKFLMKASKIDYDINVLKYIYKKTSNNDLCDILILALSNATSLSCMIWEERNRRFTRAHTIFPISGSSNDRIHVLKRNDHYLAIVDTNNKESSEHISLMHSQRLLKESKAKLSGYENRDQNESEDDDVIIVREVKPLKIDDEIEITKEVPANPENKNRIGNSIKTGYGKKFQGEKKRTTTVLPEPNPIKIEVEIPKEEELSDSELPSFPQPYSPSTYFPEEEEEEETESQEAISETVQPKFQRKIPRIIWEGKSVNEVPNIPYDIDDIKVYHVQSSDGLLPQKLRDGRNWKPDSRTSWAGYKSVRYRECRGGFTCSNPSCPYVKKFGKSNTVSFDKNHYCKFCQASGIYERCEARKYIAYTHNPNEAYVYHYGFHTCVPKEIHQAPISEIVREVQNNPSVRPTEIQTNLILSAIRNRDSWDEIMRTAAQVADTRKISNEKSKQKKVVYPLGENFKGVSDLKEFTDTKDKFLIYDINRNKQYIFKSSMDSLKIAKDMCELDNVLENEYCHFDGNHKRTLNFITLTASTYHPLLKRQVPLASMQCKHEDGETVETFWRVFNKAYKEANSCTNRFEPSGWVTDMATANFNGLSKMYGEDVLEKVKGCEFHYKQSVEKKAKTLGEKGDEFRAKSLELLEAATEEAYTALHRELESFIS</sequence>
<feature type="compositionally biased region" description="Acidic residues" evidence="1">
    <location>
        <begin position="284"/>
        <end position="294"/>
    </location>
</feature>
<dbReference type="CDD" id="cd22744">
    <property type="entry name" value="OTU"/>
    <property type="match status" value="1"/>
</dbReference>
<dbReference type="InterPro" id="IPR038765">
    <property type="entry name" value="Papain-like_cys_pep_sf"/>
</dbReference>
<organism evidence="3 4">
    <name type="scientific">Clytia hemisphaerica</name>
    <dbReference type="NCBI Taxonomy" id="252671"/>
    <lineage>
        <taxon>Eukaryota</taxon>
        <taxon>Metazoa</taxon>
        <taxon>Cnidaria</taxon>
        <taxon>Hydrozoa</taxon>
        <taxon>Hydroidolina</taxon>
        <taxon>Leptothecata</taxon>
        <taxon>Obeliida</taxon>
        <taxon>Clytiidae</taxon>
        <taxon>Clytia</taxon>
    </lineage>
</organism>
<evidence type="ECO:0000256" key="1">
    <source>
        <dbReference type="SAM" id="MobiDB-lite"/>
    </source>
</evidence>
<proteinExistence type="predicted"/>
<dbReference type="InterPro" id="IPR003323">
    <property type="entry name" value="OTU_dom"/>
</dbReference>
<dbReference type="PROSITE" id="PS50802">
    <property type="entry name" value="OTU"/>
    <property type="match status" value="1"/>
</dbReference>
<feature type="region of interest" description="Disordered" evidence="1">
    <location>
        <begin position="217"/>
        <end position="243"/>
    </location>
</feature>
<protein>
    <recommendedName>
        <fullName evidence="2">OTU domain-containing protein</fullName>
    </recommendedName>
</protein>
<feature type="region of interest" description="Disordered" evidence="1">
    <location>
        <begin position="259"/>
        <end position="303"/>
    </location>
</feature>
<evidence type="ECO:0000313" key="4">
    <source>
        <dbReference type="Proteomes" id="UP000594262"/>
    </source>
</evidence>
<feature type="domain" description="OTU" evidence="2">
    <location>
        <begin position="17"/>
        <end position="152"/>
    </location>
</feature>
<reference evidence="3" key="1">
    <citation type="submission" date="2021-01" db="UniProtKB">
        <authorList>
            <consortium name="EnsemblMetazoa"/>
        </authorList>
    </citation>
    <scope>IDENTIFICATION</scope>
</reference>
<dbReference type="OrthoDB" id="5984710at2759"/>
<dbReference type="AlphaFoldDB" id="A0A7M5VBJ9"/>
<dbReference type="EnsemblMetazoa" id="CLYHEMT007186.1">
    <property type="protein sequence ID" value="CLYHEMP007186.1"/>
    <property type="gene ID" value="CLYHEMG007186"/>
</dbReference>
<evidence type="ECO:0000313" key="3">
    <source>
        <dbReference type="EnsemblMetazoa" id="CLYHEMP007186.1"/>
    </source>
</evidence>
<dbReference type="Proteomes" id="UP000594262">
    <property type="component" value="Unplaced"/>
</dbReference>